<proteinExistence type="predicted"/>
<dbReference type="Proteomes" id="UP000502345">
    <property type="component" value="Plasmid plas1"/>
</dbReference>
<evidence type="ECO:0000313" key="1">
    <source>
        <dbReference type="EMBL" id="QIP43837.1"/>
    </source>
</evidence>
<name>A0A6G9D3M8_RHOER</name>
<organism evidence="1 2">
    <name type="scientific">Rhodococcus erythropolis</name>
    <name type="common">Arthrobacter picolinophilus</name>
    <dbReference type="NCBI Taxonomy" id="1833"/>
    <lineage>
        <taxon>Bacteria</taxon>
        <taxon>Bacillati</taxon>
        <taxon>Actinomycetota</taxon>
        <taxon>Actinomycetes</taxon>
        <taxon>Mycobacteriales</taxon>
        <taxon>Nocardiaceae</taxon>
        <taxon>Rhodococcus</taxon>
        <taxon>Rhodococcus erythropolis group</taxon>
    </lineage>
</organism>
<accession>A0A6G9D3M8</accession>
<sequence>MMPEEHSEPEFVPPTVNGFNCSRTIAAACYALVSDVDGREDRPLEIDDRAYLAQL</sequence>
<dbReference type="EMBL" id="CP050125">
    <property type="protein sequence ID" value="QIP43837.1"/>
    <property type="molecule type" value="Genomic_DNA"/>
</dbReference>
<dbReference type="RefSeq" id="WP_021334707.1">
    <property type="nucleotide sequence ID" value="NZ_JADOEI010000025.1"/>
</dbReference>
<keyword evidence="1" id="KW-0614">Plasmid</keyword>
<reference evidence="1 2" key="1">
    <citation type="submission" date="2020-03" db="EMBL/GenBank/DDBJ databases">
        <title>Screen low temperature-resistant strains for efficient degradation of petroleum hydrocarbons under the low temperature.</title>
        <authorList>
            <person name="Wang Y."/>
            <person name="Chen J."/>
        </authorList>
    </citation>
    <scope>NUCLEOTIDE SEQUENCE [LARGE SCALE GENOMIC DNA]</scope>
    <source>
        <strain evidence="1 2">KB1</strain>
        <plasmid evidence="1 2">plas1</plasmid>
    </source>
</reference>
<geneLocation type="plasmid" evidence="1 2">
    <name>plas1</name>
</geneLocation>
<gene>
    <name evidence="1" type="ORF">G9444_6594</name>
</gene>
<protein>
    <submittedName>
        <fullName evidence="1">Uncharacterized protein</fullName>
    </submittedName>
</protein>
<dbReference type="AlphaFoldDB" id="A0A6G9D3M8"/>
<evidence type="ECO:0000313" key="2">
    <source>
        <dbReference type="Proteomes" id="UP000502345"/>
    </source>
</evidence>